<evidence type="ECO:0000313" key="1">
    <source>
        <dbReference type="EMBL" id="SFT80619.1"/>
    </source>
</evidence>
<dbReference type="AlphaFoldDB" id="A0A1I7B0A9"/>
<accession>A0A1I7B0A9</accession>
<evidence type="ECO:0000313" key="2">
    <source>
        <dbReference type="Proteomes" id="UP000236454"/>
    </source>
</evidence>
<dbReference type="PROSITE" id="PS51257">
    <property type="entry name" value="PROKAR_LIPOPROTEIN"/>
    <property type="match status" value="1"/>
</dbReference>
<gene>
    <name evidence="1" type="ORF">SAMN05216474_2436</name>
</gene>
<proteinExistence type="predicted"/>
<dbReference type="Proteomes" id="UP000236454">
    <property type="component" value="Unassembled WGS sequence"/>
</dbReference>
<protein>
    <submittedName>
        <fullName evidence="1">Uncharacterized protein</fullName>
    </submittedName>
</protein>
<organism evidence="1 2">
    <name type="scientific">Lishizhenia tianjinensis</name>
    <dbReference type="NCBI Taxonomy" id="477690"/>
    <lineage>
        <taxon>Bacteria</taxon>
        <taxon>Pseudomonadati</taxon>
        <taxon>Bacteroidota</taxon>
        <taxon>Flavobacteriia</taxon>
        <taxon>Flavobacteriales</taxon>
        <taxon>Crocinitomicaceae</taxon>
        <taxon>Lishizhenia</taxon>
    </lineage>
</organism>
<dbReference type="STRING" id="477690.SAMN05216474_2436"/>
<keyword evidence="2" id="KW-1185">Reference proteome</keyword>
<name>A0A1I7B0A9_9FLAO</name>
<dbReference type="RefSeq" id="WP_090250407.1">
    <property type="nucleotide sequence ID" value="NZ_FPAS01000004.1"/>
</dbReference>
<sequence length="377" mass="42260">MNKYILPFVILALGVSACRKDNSFTPSQSTVELKPSTWEHVILTSPVGEGVNRTYASSLGAFGDQLFVGSYGSIGSKSMFDGFHVIIAPFGQDSTLGIPELYSTDYSVFSLDEMVNGFLPFDDKILVYGFLNYETENSNLTEKKYAFYYDPITNTCTEELGLINTSDDLAGVLKVLEYQGDLYAIFRAKQDQSKTIACITCTGSSQLPAYDNINFRDYFVVNDLIFALTDDYQLLQYNTTSNSWANYGNSNYEFFSVFEYEGKVCALANTTADLHVVELVSSTQINSLITNNSELGQFITGSNDNTGVTVSNGRLFIWGYFPFIVNGQYKFDDYLLEVVDNELKVIDRNIKIKDVAVFNDELYVINKSNTGLWKYKS</sequence>
<dbReference type="EMBL" id="FPAS01000004">
    <property type="protein sequence ID" value="SFT80619.1"/>
    <property type="molecule type" value="Genomic_DNA"/>
</dbReference>
<reference evidence="1 2" key="1">
    <citation type="submission" date="2016-10" db="EMBL/GenBank/DDBJ databases">
        <authorList>
            <person name="de Groot N.N."/>
        </authorList>
    </citation>
    <scope>NUCLEOTIDE SEQUENCE [LARGE SCALE GENOMIC DNA]</scope>
    <source>
        <strain evidence="1 2">CGMCC 1.7005</strain>
    </source>
</reference>